<dbReference type="KEGG" id="vos:KNV97_12380"/>
<dbReference type="RefSeq" id="WP_218563242.1">
    <property type="nucleotide sequence ID" value="NZ_CP076643.1"/>
</dbReference>
<evidence type="ECO:0000313" key="4">
    <source>
        <dbReference type="Proteomes" id="UP000694232"/>
    </source>
</evidence>
<reference evidence="3" key="1">
    <citation type="submission" date="2021-06" db="EMBL/GenBank/DDBJ databases">
        <title>Vibrio nov. sp., novel gut bacterium isolated from Yellow Sea oyster.</title>
        <authorList>
            <person name="Muhammad N."/>
            <person name="Nguyen T.H."/>
            <person name="Lee Y.-J."/>
            <person name="Ko J."/>
            <person name="Kim S.-G."/>
        </authorList>
    </citation>
    <scope>NUCLEOTIDE SEQUENCE</scope>
    <source>
        <strain evidence="3">OG9-811</strain>
    </source>
</reference>
<dbReference type="PANTHER" id="PTHR33744">
    <property type="entry name" value="CARBOHYDRATE DIACID REGULATOR"/>
    <property type="match status" value="1"/>
</dbReference>
<evidence type="ECO:0000313" key="3">
    <source>
        <dbReference type="EMBL" id="QXO18996.1"/>
    </source>
</evidence>
<sequence length="397" mass="44445">MVTIESLACIPGLEPLQLRAGQQGRHNIIRWPYVAENADIKDWIEGGELIFVTGLNWNWQANDFIQLITTAKARNASGLVLLTHSPYLDEIPHNVLAFSDQCGFPVIEQPWALPMVKVTELLSNAIIMTDLQHKSTRWLIQHLLESAVPSDMTLLKASEHGIEVHRIWSVAVINPASNQTSDLIRSQHLISQFLADFSGALPVLEYHQGWLACLPLTSNSPDTLTVWQQLAQYLARQGIDCHLGLSEARTLRSLRQAVLQARQSADFSAAHQGYPVVHYNSLGIAQIFSRLEDPQFLADFCKQHLGGLYGDQDKQNQLLKHTLSCYLDHLGSLRQTAAHLNIHRNTLSNRLSKIEQLTDLSLNNAQQRLSIQSALIAERLLFSSATNTQPSADKLHF</sequence>
<dbReference type="Proteomes" id="UP000694232">
    <property type="component" value="Chromosome 1"/>
</dbReference>
<organism evidence="3 4">
    <name type="scientific">Vibrio ostreae</name>
    <dbReference type="NCBI Taxonomy" id="2841925"/>
    <lineage>
        <taxon>Bacteria</taxon>
        <taxon>Pseudomonadati</taxon>
        <taxon>Pseudomonadota</taxon>
        <taxon>Gammaproteobacteria</taxon>
        <taxon>Vibrionales</taxon>
        <taxon>Vibrionaceae</taxon>
        <taxon>Vibrio</taxon>
    </lineage>
</organism>
<feature type="domain" description="PucR C-terminal helix-turn-helix" evidence="2">
    <location>
        <begin position="320"/>
        <end position="377"/>
    </location>
</feature>
<dbReference type="InterPro" id="IPR012914">
    <property type="entry name" value="PucR_dom"/>
</dbReference>
<keyword evidence="4" id="KW-1185">Reference proteome</keyword>
<name>A0A975UDB3_9VIBR</name>
<proteinExistence type="predicted"/>
<evidence type="ECO:0000259" key="2">
    <source>
        <dbReference type="Pfam" id="PF13556"/>
    </source>
</evidence>
<dbReference type="AlphaFoldDB" id="A0A975UDB3"/>
<dbReference type="Pfam" id="PF07905">
    <property type="entry name" value="PucR"/>
    <property type="match status" value="1"/>
</dbReference>
<accession>A0A975UDB3</accession>
<dbReference type="InterPro" id="IPR051448">
    <property type="entry name" value="CdaR-like_regulators"/>
</dbReference>
<feature type="domain" description="Purine catabolism PurC-like" evidence="1">
    <location>
        <begin position="11"/>
        <end position="126"/>
    </location>
</feature>
<dbReference type="Pfam" id="PF13556">
    <property type="entry name" value="HTH_30"/>
    <property type="match status" value="1"/>
</dbReference>
<evidence type="ECO:0000259" key="1">
    <source>
        <dbReference type="Pfam" id="PF07905"/>
    </source>
</evidence>
<dbReference type="EMBL" id="CP076643">
    <property type="protein sequence ID" value="QXO18996.1"/>
    <property type="molecule type" value="Genomic_DNA"/>
</dbReference>
<protein>
    <submittedName>
        <fullName evidence="3">PucR family transcriptional regulator</fullName>
    </submittedName>
</protein>
<gene>
    <name evidence="3" type="ORF">KNV97_12380</name>
</gene>
<dbReference type="InterPro" id="IPR025736">
    <property type="entry name" value="PucR_C-HTH_dom"/>
</dbReference>